<evidence type="ECO:0000313" key="1">
    <source>
        <dbReference type="EMBL" id="CDR36162.1"/>
    </source>
</evidence>
<dbReference type="EMBL" id="LK052936">
    <property type="protein sequence ID" value="CDR36162.1"/>
    <property type="molecule type" value="Genomic_DNA"/>
</dbReference>
<dbReference type="SUPFAM" id="SSF52047">
    <property type="entry name" value="RNI-like"/>
    <property type="match status" value="1"/>
</dbReference>
<name>A0A061AN47_RHOTO</name>
<protein>
    <submittedName>
        <fullName evidence="1">RHTO0S01e15610g1_1</fullName>
    </submittedName>
</protein>
<dbReference type="Gene3D" id="3.80.10.10">
    <property type="entry name" value="Ribonuclease Inhibitor"/>
    <property type="match status" value="1"/>
</dbReference>
<proteinExistence type="predicted"/>
<dbReference type="AlphaFoldDB" id="A0A061AN47"/>
<dbReference type="InterPro" id="IPR032675">
    <property type="entry name" value="LRR_dom_sf"/>
</dbReference>
<sequence length="411" mass="45481">MAATLPQDVLELIFDYLDPLPFTQAHKPLSDLCLVSRSFLPVARRRLYKQPLPSLRRGASNRAQRAVSLVESLQADNNYLGGLVRDLASLADVYMALTVVEDFIDSRSFHQRGQTKAFSWLLGMIVACGSAQTISVAFESALQLPKLFRTLASSDMTSLSLRPRNSSASDALPPRALTSLLTAPKLSDLTLDLHRVDIVAGTNVKPRLPLKLQKLSIEGGNLSLTHVLQYLPVDSTFLREVDLSVVGAYSQDRLLEMVRHAPQLTKLRMRRSPFPYYAYCRDSYGTGGAALVVPHDFYTLLPNLEHLQLRGFAALSLQRLCLFAEHSPKLAHLDFMYSVWIKDDATSALFPIDAVTHALLAFKSLKYAHLGVVPVSDSAMAPCKAALAGKTDLGWYPRYVPCASCGEYHDY</sequence>
<gene>
    <name evidence="1" type="ORF">RHTO0S_01e15610g</name>
</gene>
<organism evidence="1">
    <name type="scientific">Rhodotorula toruloides</name>
    <name type="common">Yeast</name>
    <name type="synonym">Rhodosporidium toruloides</name>
    <dbReference type="NCBI Taxonomy" id="5286"/>
    <lineage>
        <taxon>Eukaryota</taxon>
        <taxon>Fungi</taxon>
        <taxon>Dikarya</taxon>
        <taxon>Basidiomycota</taxon>
        <taxon>Pucciniomycotina</taxon>
        <taxon>Microbotryomycetes</taxon>
        <taxon>Sporidiobolales</taxon>
        <taxon>Sporidiobolaceae</taxon>
        <taxon>Rhodotorula</taxon>
    </lineage>
</organism>
<dbReference type="OrthoDB" id="2523207at2759"/>
<accession>A0A061AN47</accession>
<reference evidence="1" key="1">
    <citation type="journal article" date="2014" name="Genome Announc.">
        <title>Draft genome sequence of Rhodosporidium toruloides CECT1137, an oleaginous yeast of biotechnological interest.</title>
        <authorList>
            <person name="Morin N."/>
            <person name="Calcas X."/>
            <person name="Devillers H."/>
            <person name="Durrens P."/>
            <person name="Sherman D.J."/>
            <person name="Nicaud J.-M."/>
            <person name="Neuveglise C."/>
        </authorList>
    </citation>
    <scope>NUCLEOTIDE SEQUENCE</scope>
    <source>
        <strain evidence="1">CECT1137</strain>
    </source>
</reference>